<sequence>MKKLRKKAILLACTTTMTVCMSSVAMADTIKLSDGTSVDLGADVKAVSLSTVMYDKDEYGHKTEAEIIKGIESQVRDSLNKKFSEKVGSKFTPYTGPIYTGVPQYYQLQGEDKLGHHTAYLGDIGIAKEAYQYFLDQEAKATGQAPINLEMVDMALLMSGGEATQAELDRVNTHFSEFKYDPVMRAQLKEKLMTKPGLTEDDKLTYSYIAELLPLVDLKFTKSASNRVKTDRGYGLANRIDLRGDIGFGGFVAPLGMRAYVIPTKTSYVTSFGFMNDTSYDYWSNKLGSAFENSTAKAPDNMPKMVNILSKVDTQINTLAGKMTVPSQVDVTQLSHSALLDVVKDIQTQAHTEAVKKHKVDDIKETAELGDYLKDFGKLYDVYQIQGHDETGEKTALVVAVDMREAMKEIQAKHPEVTLPINLDGKVEMNPIVEQMILLGVNQALPQAQQRINNSLAKHSKPGEEDTKITLEDTESMRKVYGTKYPTYTLGTRVMVEEEQLQFPFYVHGTIVLNDSNPTLFVTLTSDVERHYVKPVWEQLISSIK</sequence>
<reference evidence="2 3" key="1">
    <citation type="submission" date="2023-10" db="EMBL/GenBank/DDBJ databases">
        <title>Veillonella sp. nov., isolated from a pig farm feces dump.</title>
        <authorList>
            <person name="Chang Y.-H."/>
        </authorList>
    </citation>
    <scope>NUCLEOTIDE SEQUENCE [LARGE SCALE GENOMIC DNA]</scope>
    <source>
        <strain evidence="2 3">YH-vei2233</strain>
    </source>
</reference>
<gene>
    <name evidence="2" type="ORF">RVY80_00295</name>
</gene>
<organism evidence="2 3">
    <name type="scientific">Veillonella absiana</name>
    <dbReference type="NCBI Taxonomy" id="3079305"/>
    <lineage>
        <taxon>Bacteria</taxon>
        <taxon>Bacillati</taxon>
        <taxon>Bacillota</taxon>
        <taxon>Negativicutes</taxon>
        <taxon>Veillonellales</taxon>
        <taxon>Veillonellaceae</taxon>
        <taxon>Veillonella</taxon>
    </lineage>
</organism>
<keyword evidence="3" id="KW-1185">Reference proteome</keyword>
<comment type="caution">
    <text evidence="2">The sequence shown here is derived from an EMBL/GenBank/DDBJ whole genome shotgun (WGS) entry which is preliminary data.</text>
</comment>
<feature type="chain" id="PRO_5046550987" evidence="1">
    <location>
        <begin position="28"/>
        <end position="545"/>
    </location>
</feature>
<dbReference type="EMBL" id="JAWJZB010000001">
    <property type="protein sequence ID" value="MDV5087298.1"/>
    <property type="molecule type" value="Genomic_DNA"/>
</dbReference>
<name>A0ABU3Z5W2_9FIRM</name>
<accession>A0ABU3Z5W2</accession>
<keyword evidence="1" id="KW-0732">Signal</keyword>
<protein>
    <submittedName>
        <fullName evidence="2">Uncharacterized protein</fullName>
    </submittedName>
</protein>
<evidence type="ECO:0000313" key="3">
    <source>
        <dbReference type="Proteomes" id="UP001272515"/>
    </source>
</evidence>
<proteinExistence type="predicted"/>
<evidence type="ECO:0000313" key="2">
    <source>
        <dbReference type="EMBL" id="MDV5087298.1"/>
    </source>
</evidence>
<evidence type="ECO:0000256" key="1">
    <source>
        <dbReference type="SAM" id="SignalP"/>
    </source>
</evidence>
<feature type="signal peptide" evidence="1">
    <location>
        <begin position="1"/>
        <end position="27"/>
    </location>
</feature>
<dbReference type="Proteomes" id="UP001272515">
    <property type="component" value="Unassembled WGS sequence"/>
</dbReference>